<proteinExistence type="inferred from homology"/>
<evidence type="ECO:0000256" key="2">
    <source>
        <dbReference type="ARBA" id="ARBA00008226"/>
    </source>
</evidence>
<dbReference type="STRING" id="349124.Hhal_1221"/>
<dbReference type="GO" id="GO:0004820">
    <property type="term" value="F:glycine-tRNA ligase activity"/>
    <property type="evidence" value="ECO:0007669"/>
    <property type="project" value="UniProtKB-UniRule"/>
</dbReference>
<keyword evidence="14" id="KW-1185">Reference proteome</keyword>
<reference evidence="14" key="1">
    <citation type="submission" date="2006-12" db="EMBL/GenBank/DDBJ databases">
        <title>Complete sequence of Halorhodospira halophila SL1.</title>
        <authorList>
            <consortium name="US DOE Joint Genome Institute"/>
            <person name="Copeland A."/>
            <person name="Lucas S."/>
            <person name="Lapidus A."/>
            <person name="Barry K."/>
            <person name="Detter J.C."/>
            <person name="Glavina del Rio T."/>
            <person name="Hammon N."/>
            <person name="Israni S."/>
            <person name="Dalin E."/>
            <person name="Tice H."/>
            <person name="Pitluck S."/>
            <person name="Saunders E."/>
            <person name="Brettin T."/>
            <person name="Bruce D."/>
            <person name="Han C."/>
            <person name="Tapia R."/>
            <person name="Schmutz J."/>
            <person name="Larimer F."/>
            <person name="Land M."/>
            <person name="Hauser L."/>
            <person name="Kyrpides N."/>
            <person name="Mikhailova N."/>
            <person name="Hoff W."/>
            <person name="Richardson P."/>
        </authorList>
    </citation>
    <scope>NUCLEOTIDE SEQUENCE [LARGE SCALE GENOMIC DNA]</scope>
    <source>
        <strain evidence="14">DSM 244 / SL1</strain>
    </source>
</reference>
<evidence type="ECO:0000256" key="5">
    <source>
        <dbReference type="ARBA" id="ARBA00022598"/>
    </source>
</evidence>
<evidence type="ECO:0000256" key="8">
    <source>
        <dbReference type="ARBA" id="ARBA00022917"/>
    </source>
</evidence>
<evidence type="ECO:0000256" key="6">
    <source>
        <dbReference type="ARBA" id="ARBA00022741"/>
    </source>
</evidence>
<dbReference type="GO" id="GO:0006426">
    <property type="term" value="P:glycyl-tRNA aminoacylation"/>
    <property type="evidence" value="ECO:0007669"/>
    <property type="project" value="UniProtKB-UniRule"/>
</dbReference>
<dbReference type="OrthoDB" id="9775440at2"/>
<sequence>MAERRPLLIEIGTEELPPKALQRLMIAFRNDLASALEEQRLQPVGVQAFATPRRLAVRFEGVDTRQADEQIERLGPKVEAAYDAAGQATKAAEGFARSCGVDVDALDSVETDKGPRLVWRGVQPGEATETILPGLVEAALGRLPIPKRMRWGSGEVEFVRPVHWTVALLGEQVIPGTILGIPTGRITYGHRFHGRGRRGIEIPEPGAYERLLEEQGHVVADFVERRRRVETGVRQEAERAGGVPVGEEALFDEVTGLVEWPVALSGDFDQRFLKIPEEALISSMQGHQRCFPVRGTDGQLLARFITVANIESQDPQQVRHGNERVIRPRLADAEFFWQQDRRLALGERLEQLRQVVFHRSLGDLHARSQRISRLAGLVTERIGADVEAARRAGLLAKCDLVTEMVDEFPELQGIMGGHYARADGEGDAVAAAIAAHYRPAYAGDALPETPEGQAVSIADRIDTLVGIFAADGAPSADKDPFGLRRAAIGLLRCLIEGGHDLSLREFLDTAAGMIADECGVSTEGIAEQVAAFCHERLRGYYAERGYAAEVFEAVAAVAPSSPLDFHRRLVACSTFRERSEAQTLGEANKRIGNILRRAEVDPQTRPEAVEADGEAAERALAEALREAWSVAGPRIDRGEYDAALTALAELHGPVDRFFTDVMVMAEDEAVRQRRLELLGAVRHAFRAVADLSHLPG</sequence>
<keyword evidence="8 11" id="KW-0648">Protein biosynthesis</keyword>
<evidence type="ECO:0000259" key="12">
    <source>
        <dbReference type="Pfam" id="PF05746"/>
    </source>
</evidence>
<dbReference type="EC" id="6.1.1.14" evidence="11"/>
<dbReference type="Pfam" id="PF02092">
    <property type="entry name" value="tRNA_synt_2f"/>
    <property type="match status" value="1"/>
</dbReference>
<evidence type="ECO:0000256" key="10">
    <source>
        <dbReference type="ARBA" id="ARBA00047937"/>
    </source>
</evidence>
<keyword evidence="6 11" id="KW-0547">Nucleotide-binding</keyword>
<evidence type="ECO:0000256" key="11">
    <source>
        <dbReference type="HAMAP-Rule" id="MF_00255"/>
    </source>
</evidence>
<dbReference type="PRINTS" id="PR01045">
    <property type="entry name" value="TRNASYNTHGB"/>
</dbReference>
<dbReference type="PROSITE" id="PS50861">
    <property type="entry name" value="AA_TRNA_LIGASE_II_GLYAB"/>
    <property type="match status" value="1"/>
</dbReference>
<dbReference type="GO" id="GO:0006420">
    <property type="term" value="P:arginyl-tRNA aminoacylation"/>
    <property type="evidence" value="ECO:0007669"/>
    <property type="project" value="InterPro"/>
</dbReference>
<dbReference type="AlphaFoldDB" id="A1WWD4"/>
<evidence type="ECO:0000313" key="14">
    <source>
        <dbReference type="Proteomes" id="UP000000647"/>
    </source>
</evidence>
<evidence type="ECO:0000256" key="3">
    <source>
        <dbReference type="ARBA" id="ARBA00011209"/>
    </source>
</evidence>
<keyword evidence="7 11" id="KW-0067">ATP-binding</keyword>
<dbReference type="Proteomes" id="UP000000647">
    <property type="component" value="Chromosome"/>
</dbReference>
<dbReference type="SUPFAM" id="SSF109604">
    <property type="entry name" value="HD-domain/PDEase-like"/>
    <property type="match status" value="1"/>
</dbReference>
<organism evidence="13 14">
    <name type="scientific">Halorhodospira halophila (strain DSM 244 / SL1)</name>
    <name type="common">Ectothiorhodospira halophila (strain DSM 244 / SL1)</name>
    <dbReference type="NCBI Taxonomy" id="349124"/>
    <lineage>
        <taxon>Bacteria</taxon>
        <taxon>Pseudomonadati</taxon>
        <taxon>Pseudomonadota</taxon>
        <taxon>Gammaproteobacteria</taxon>
        <taxon>Chromatiales</taxon>
        <taxon>Ectothiorhodospiraceae</taxon>
        <taxon>Halorhodospira</taxon>
    </lineage>
</organism>
<reference evidence="13 14" key="2">
    <citation type="journal article" date="2013" name="Stand. Genomic Sci.">
        <title>Complete genome sequence of Halorhodospira halophila SL1.</title>
        <authorList>
            <person name="Challacombe J.F."/>
            <person name="Majid S."/>
            <person name="Deole R."/>
            <person name="Brettin T.S."/>
            <person name="Bruce D."/>
            <person name="Delano S.F."/>
            <person name="Detter J.C."/>
            <person name="Gleasner C.D."/>
            <person name="Han C.S."/>
            <person name="Misra M."/>
            <person name="Reitenga K.G."/>
            <person name="Mikhailova N."/>
            <person name="Woyke T."/>
            <person name="Pitluck S."/>
            <person name="Nolan M."/>
            <person name="Land M.L."/>
            <person name="Saunders E."/>
            <person name="Tapia R."/>
            <person name="Lapidus A."/>
            <person name="Ivanova N."/>
            <person name="Hoff W.D."/>
        </authorList>
    </citation>
    <scope>NUCLEOTIDE SEQUENCE [LARGE SCALE GENOMIC DNA]</scope>
    <source>
        <strain evidence="14">DSM 244 / SL1</strain>
    </source>
</reference>
<dbReference type="PANTHER" id="PTHR30075">
    <property type="entry name" value="GLYCYL-TRNA SYNTHETASE"/>
    <property type="match status" value="1"/>
</dbReference>
<keyword evidence="9 11" id="KW-0030">Aminoacyl-tRNA synthetase</keyword>
<dbReference type="GO" id="GO:0005524">
    <property type="term" value="F:ATP binding"/>
    <property type="evidence" value="ECO:0007669"/>
    <property type="project" value="UniProtKB-UniRule"/>
</dbReference>
<evidence type="ECO:0000256" key="7">
    <source>
        <dbReference type="ARBA" id="ARBA00022840"/>
    </source>
</evidence>
<dbReference type="HOGENOM" id="CLU_007220_2_2_6"/>
<comment type="similarity">
    <text evidence="2 11">Belongs to the class-II aminoacyl-tRNA synthetase family.</text>
</comment>
<dbReference type="NCBIfam" id="TIGR00211">
    <property type="entry name" value="glyS"/>
    <property type="match status" value="1"/>
</dbReference>
<dbReference type="KEGG" id="hha:Hhal_1221"/>
<dbReference type="RefSeq" id="WP_011814019.1">
    <property type="nucleotide sequence ID" value="NC_008789.1"/>
</dbReference>
<dbReference type="EMBL" id="CP000544">
    <property type="protein sequence ID" value="ABM61996.1"/>
    <property type="molecule type" value="Genomic_DNA"/>
</dbReference>
<dbReference type="GO" id="GO:0004814">
    <property type="term" value="F:arginine-tRNA ligase activity"/>
    <property type="evidence" value="ECO:0007669"/>
    <property type="project" value="InterPro"/>
</dbReference>
<evidence type="ECO:0000256" key="1">
    <source>
        <dbReference type="ARBA" id="ARBA00004496"/>
    </source>
</evidence>
<accession>A1WWD4</accession>
<dbReference type="GO" id="GO:0005829">
    <property type="term" value="C:cytosol"/>
    <property type="evidence" value="ECO:0007669"/>
    <property type="project" value="TreeGrafter"/>
</dbReference>
<protein>
    <recommendedName>
        <fullName evidence="11">Glycine--tRNA ligase beta subunit</fullName>
        <ecNumber evidence="11">6.1.1.14</ecNumber>
    </recommendedName>
    <alternativeName>
        <fullName evidence="11">Glycyl-tRNA synthetase beta subunit</fullName>
        <shortName evidence="11">GlyRS</shortName>
    </alternativeName>
</protein>
<dbReference type="eggNOG" id="COG0751">
    <property type="taxonomic scope" value="Bacteria"/>
</dbReference>
<name>A1WWD4_HALHL</name>
<feature type="domain" description="DALR anticodon binding" evidence="12">
    <location>
        <begin position="587"/>
        <end position="687"/>
    </location>
</feature>
<comment type="subunit">
    <text evidence="3 11">Tetramer of two alpha and two beta subunits.</text>
</comment>
<dbReference type="InterPro" id="IPR015944">
    <property type="entry name" value="Gly-tRNA-synth_bsu"/>
</dbReference>
<comment type="catalytic activity">
    <reaction evidence="10 11">
        <text>tRNA(Gly) + glycine + ATP = glycyl-tRNA(Gly) + AMP + diphosphate</text>
        <dbReference type="Rhea" id="RHEA:16013"/>
        <dbReference type="Rhea" id="RHEA-COMP:9664"/>
        <dbReference type="Rhea" id="RHEA-COMP:9683"/>
        <dbReference type="ChEBI" id="CHEBI:30616"/>
        <dbReference type="ChEBI" id="CHEBI:33019"/>
        <dbReference type="ChEBI" id="CHEBI:57305"/>
        <dbReference type="ChEBI" id="CHEBI:78442"/>
        <dbReference type="ChEBI" id="CHEBI:78522"/>
        <dbReference type="ChEBI" id="CHEBI:456215"/>
        <dbReference type="EC" id="6.1.1.14"/>
    </reaction>
</comment>
<dbReference type="PANTHER" id="PTHR30075:SF2">
    <property type="entry name" value="GLYCINE--TRNA LIGASE, CHLOROPLASTIC_MITOCHONDRIAL 2"/>
    <property type="match status" value="1"/>
</dbReference>
<dbReference type="InterPro" id="IPR008909">
    <property type="entry name" value="DALR_anticod-bd"/>
</dbReference>
<evidence type="ECO:0000256" key="4">
    <source>
        <dbReference type="ARBA" id="ARBA00022490"/>
    </source>
</evidence>
<keyword evidence="5 11" id="KW-0436">Ligase</keyword>
<keyword evidence="4 11" id="KW-0963">Cytoplasm</keyword>
<dbReference type="InterPro" id="IPR006194">
    <property type="entry name" value="Gly-tRNA-synth_heterodimer"/>
</dbReference>
<dbReference type="Pfam" id="PF05746">
    <property type="entry name" value="DALR_1"/>
    <property type="match status" value="1"/>
</dbReference>
<evidence type="ECO:0000313" key="13">
    <source>
        <dbReference type="EMBL" id="ABM61996.1"/>
    </source>
</evidence>
<evidence type="ECO:0000256" key="9">
    <source>
        <dbReference type="ARBA" id="ARBA00023146"/>
    </source>
</evidence>
<comment type="subcellular location">
    <subcellularLocation>
        <location evidence="1 11">Cytoplasm</location>
    </subcellularLocation>
</comment>
<dbReference type="HAMAP" id="MF_00255">
    <property type="entry name" value="Gly_tRNA_synth_beta"/>
    <property type="match status" value="1"/>
</dbReference>
<gene>
    <name evidence="11" type="primary">glyS</name>
    <name evidence="13" type="ordered locus">Hhal_1221</name>
</gene>